<dbReference type="EMBL" id="CP134050">
    <property type="protein sequence ID" value="WNC12517.1"/>
    <property type="molecule type" value="Genomic_DNA"/>
</dbReference>
<proteinExistence type="predicted"/>
<protein>
    <submittedName>
        <fullName evidence="3">RNA polymerase subunit sigma-70</fullName>
    </submittedName>
</protein>
<dbReference type="RefSeq" id="WP_310763995.1">
    <property type="nucleotide sequence ID" value="NZ_CP134050.1"/>
</dbReference>
<feature type="coiled-coil region" evidence="1">
    <location>
        <begin position="64"/>
        <end position="91"/>
    </location>
</feature>
<organism evidence="3 4">
    <name type="scientific">Brevibacillus brevis</name>
    <name type="common">Bacillus brevis</name>
    <dbReference type="NCBI Taxonomy" id="1393"/>
    <lineage>
        <taxon>Bacteria</taxon>
        <taxon>Bacillati</taxon>
        <taxon>Bacillota</taxon>
        <taxon>Bacilli</taxon>
        <taxon>Bacillales</taxon>
        <taxon>Paenibacillaceae</taxon>
        <taxon>Brevibacillus</taxon>
    </lineage>
</organism>
<dbReference type="InterPro" id="IPR046118">
    <property type="entry name" value="DUF6115"/>
</dbReference>
<dbReference type="Proteomes" id="UP001256827">
    <property type="component" value="Chromosome"/>
</dbReference>
<accession>A0ABY9SXG5</accession>
<keyword evidence="2" id="KW-0472">Membrane</keyword>
<keyword evidence="2" id="KW-0812">Transmembrane</keyword>
<keyword evidence="1" id="KW-0175">Coiled coil</keyword>
<gene>
    <name evidence="3" type="ORF">RGB73_17460</name>
</gene>
<keyword evidence="4" id="KW-1185">Reference proteome</keyword>
<sequence length="171" mass="19758">MDVVYLIMIGAGVLCMAVALFLKGNRTDDADRTLLTQRTTDRTEIEKLVQGLERKWRQEKEWVRARLEATEGELRSEMHELRQRVAQWENARPLNQEEPLPQTMHQEKKEGIEAPAEVDMLALRERYRRAFELHREGLSADEIAKRLGAGRGEIDLIFALASRNERGAYDA</sequence>
<evidence type="ECO:0000313" key="3">
    <source>
        <dbReference type="EMBL" id="WNC12517.1"/>
    </source>
</evidence>
<evidence type="ECO:0000256" key="1">
    <source>
        <dbReference type="SAM" id="Coils"/>
    </source>
</evidence>
<keyword evidence="2" id="KW-1133">Transmembrane helix</keyword>
<evidence type="ECO:0000313" key="4">
    <source>
        <dbReference type="Proteomes" id="UP001256827"/>
    </source>
</evidence>
<reference evidence="3 4" key="1">
    <citation type="submission" date="2023-09" db="EMBL/GenBank/DDBJ databases">
        <title>Complete Genome and Methylome dissection of Bacillus brevis NEB573 original source of BbsI restriction endonuclease.</title>
        <authorList>
            <person name="Fomenkov A."/>
            <person name="Roberts R.D."/>
        </authorList>
    </citation>
    <scope>NUCLEOTIDE SEQUENCE [LARGE SCALE GENOMIC DNA]</scope>
    <source>
        <strain evidence="3 4">NEB573</strain>
    </source>
</reference>
<feature type="transmembrane region" description="Helical" evidence="2">
    <location>
        <begin position="6"/>
        <end position="22"/>
    </location>
</feature>
<dbReference type="Pfam" id="PF19610">
    <property type="entry name" value="DUF6115"/>
    <property type="match status" value="1"/>
</dbReference>
<evidence type="ECO:0000256" key="2">
    <source>
        <dbReference type="SAM" id="Phobius"/>
    </source>
</evidence>
<name>A0ABY9SXG5_BREBE</name>